<evidence type="ECO:0000256" key="2">
    <source>
        <dbReference type="ARBA" id="ARBA00022734"/>
    </source>
</evidence>
<dbReference type="Pfam" id="PF00147">
    <property type="entry name" value="Fibrinogen_C"/>
    <property type="match status" value="1"/>
</dbReference>
<dbReference type="InterPro" id="IPR014716">
    <property type="entry name" value="Fibrinogen_a/b/g_C_1"/>
</dbReference>
<dbReference type="GO" id="GO:0005615">
    <property type="term" value="C:extracellular space"/>
    <property type="evidence" value="ECO:0007669"/>
    <property type="project" value="TreeGrafter"/>
</dbReference>
<dbReference type="GeneID" id="116306997"/>
<dbReference type="SUPFAM" id="SSF56496">
    <property type="entry name" value="Fibrinogen C-terminal domain-like"/>
    <property type="match status" value="1"/>
</dbReference>
<protein>
    <submittedName>
        <fullName evidence="8">Uncharacterized protein LOC116306997</fullName>
    </submittedName>
</protein>
<name>A0A6P8J0L5_ACTTE</name>
<dbReference type="InParanoid" id="A0A6P8J0L5"/>
<dbReference type="GO" id="GO:0046872">
    <property type="term" value="F:metal ion binding"/>
    <property type="evidence" value="ECO:0007669"/>
    <property type="project" value="UniProtKB-KW"/>
</dbReference>
<evidence type="ECO:0000256" key="1">
    <source>
        <dbReference type="ARBA" id="ARBA00022723"/>
    </source>
</evidence>
<dbReference type="RefSeq" id="XP_031572999.1">
    <property type="nucleotide sequence ID" value="XM_031717139.1"/>
</dbReference>
<dbReference type="InterPro" id="IPR002181">
    <property type="entry name" value="Fibrinogen_a/b/g_C_dom"/>
</dbReference>
<keyword evidence="3" id="KW-0106">Calcium</keyword>
<keyword evidence="7" id="KW-1185">Reference proteome</keyword>
<gene>
    <name evidence="8" type="primary">LOC116306997</name>
</gene>
<evidence type="ECO:0000259" key="6">
    <source>
        <dbReference type="PROSITE" id="PS51406"/>
    </source>
</evidence>
<dbReference type="Gene3D" id="3.90.215.10">
    <property type="entry name" value="Gamma Fibrinogen, chain A, domain 1"/>
    <property type="match status" value="1"/>
</dbReference>
<feature type="domain" description="Fibrinogen C-terminal" evidence="6">
    <location>
        <begin position="120"/>
        <end position="174"/>
    </location>
</feature>
<dbReference type="OrthoDB" id="5945819at2759"/>
<feature type="chain" id="PRO_5027907278" evidence="5">
    <location>
        <begin position="23"/>
        <end position="336"/>
    </location>
</feature>
<dbReference type="PANTHER" id="PTHR16146">
    <property type="entry name" value="INTELECTIN"/>
    <property type="match status" value="1"/>
</dbReference>
<keyword evidence="2" id="KW-0430">Lectin</keyword>
<evidence type="ECO:0000313" key="7">
    <source>
        <dbReference type="Proteomes" id="UP000515163"/>
    </source>
</evidence>
<evidence type="ECO:0000313" key="8">
    <source>
        <dbReference type="RefSeq" id="XP_031572999.1"/>
    </source>
</evidence>
<dbReference type="PROSITE" id="PS51406">
    <property type="entry name" value="FIBRINOGEN_C_2"/>
    <property type="match status" value="1"/>
</dbReference>
<keyword evidence="4" id="KW-1015">Disulfide bond</keyword>
<accession>A0A6P8J0L5</accession>
<dbReference type="Proteomes" id="UP000515163">
    <property type="component" value="Unplaced"/>
</dbReference>
<dbReference type="KEGG" id="aten:116306997"/>
<keyword evidence="5" id="KW-0732">Signal</keyword>
<proteinExistence type="predicted"/>
<evidence type="ECO:0000256" key="4">
    <source>
        <dbReference type="ARBA" id="ARBA00023157"/>
    </source>
</evidence>
<evidence type="ECO:0000256" key="5">
    <source>
        <dbReference type="SAM" id="SignalP"/>
    </source>
</evidence>
<keyword evidence="1" id="KW-0479">Metal-binding</keyword>
<dbReference type="InterPro" id="IPR036056">
    <property type="entry name" value="Fibrinogen-like_C"/>
</dbReference>
<reference evidence="8" key="1">
    <citation type="submission" date="2025-08" db="UniProtKB">
        <authorList>
            <consortium name="RefSeq"/>
        </authorList>
    </citation>
    <scope>IDENTIFICATION</scope>
    <source>
        <tissue evidence="8">Tentacle</tissue>
    </source>
</reference>
<dbReference type="PANTHER" id="PTHR16146:SF53">
    <property type="entry name" value="APPLE DOMAIN-CONTAINING PROTEIN"/>
    <property type="match status" value="1"/>
</dbReference>
<organism evidence="7 8">
    <name type="scientific">Actinia tenebrosa</name>
    <name type="common">Australian red waratah sea anemone</name>
    <dbReference type="NCBI Taxonomy" id="6105"/>
    <lineage>
        <taxon>Eukaryota</taxon>
        <taxon>Metazoa</taxon>
        <taxon>Cnidaria</taxon>
        <taxon>Anthozoa</taxon>
        <taxon>Hexacorallia</taxon>
        <taxon>Actiniaria</taxon>
        <taxon>Actiniidae</taxon>
        <taxon>Actinia</taxon>
    </lineage>
</organism>
<feature type="signal peptide" evidence="5">
    <location>
        <begin position="1"/>
        <end position="22"/>
    </location>
</feature>
<sequence length="336" mass="38810">MFRLLTTHNLVHLFAMVFFVWGLDEKLMSEKYRKNEGVPISLEGYRLDGFQFQEIASTSFIRCGLACLAKTQKCVSYNFYERLEGLGRCELNSAGIHSIQEGVAQSLEKSQNTVYVQTRVQSMKYAESCSDHYESGARESGLYYIRDTNDHVYPVFCDFNTEANKAWTLFMSQNFLNRNMPAFVTKSLNVNYPVNEDQPNWDAYRLSFARMESLKRHSSHWRITCNMPRDGVSFVDYVRAKISNFDILQFNGKGACKLVEYMNVMGHECNDCTSAWWQFDGQIFHHDMTQAKCVFGDTEGATDSQDVFGFYQNVNSNFRCLSSNDSNTNYWFGNNV</sequence>
<evidence type="ECO:0000256" key="3">
    <source>
        <dbReference type="ARBA" id="ARBA00022837"/>
    </source>
</evidence>
<dbReference type="GO" id="GO:0070492">
    <property type="term" value="F:oligosaccharide binding"/>
    <property type="evidence" value="ECO:0007669"/>
    <property type="project" value="TreeGrafter"/>
</dbReference>
<dbReference type="AlphaFoldDB" id="A0A6P8J0L5"/>